<dbReference type="SUPFAM" id="SSF53720">
    <property type="entry name" value="ALDH-like"/>
    <property type="match status" value="1"/>
</dbReference>
<comment type="similarity">
    <text evidence="1 4 7">Belongs to the aldehyde dehydrogenase family.</text>
</comment>
<evidence type="ECO:0000256" key="6">
    <source>
        <dbReference type="PROSITE-ProRule" id="PRU10007"/>
    </source>
</evidence>
<accession>A0A507CSE7</accession>
<dbReference type="AlphaFoldDB" id="A0A507CSE7"/>
<dbReference type="InterPro" id="IPR029510">
    <property type="entry name" value="Ald_DH_CS_GLU"/>
</dbReference>
<dbReference type="PROSITE" id="PS00687">
    <property type="entry name" value="ALDEHYDE_DEHYDR_GLU"/>
    <property type="match status" value="1"/>
</dbReference>
<dbReference type="InterPro" id="IPR016163">
    <property type="entry name" value="Ald_DH_C"/>
</dbReference>
<evidence type="ECO:0000256" key="5">
    <source>
        <dbReference type="PIRSR" id="PIRSR036492-1"/>
    </source>
</evidence>
<keyword evidence="2 4" id="KW-0560">Oxidoreductase</keyword>
<evidence type="ECO:0000259" key="8">
    <source>
        <dbReference type="Pfam" id="PF00171"/>
    </source>
</evidence>
<dbReference type="InterPro" id="IPR012394">
    <property type="entry name" value="Aldehyde_DH_NAD(P)"/>
</dbReference>
<protein>
    <recommendedName>
        <fullName evidence="4">Aldehyde dehydrogenase</fullName>
    </recommendedName>
</protein>
<evidence type="ECO:0000256" key="7">
    <source>
        <dbReference type="RuleBase" id="RU003345"/>
    </source>
</evidence>
<dbReference type="GO" id="GO:0005737">
    <property type="term" value="C:cytoplasm"/>
    <property type="evidence" value="ECO:0007669"/>
    <property type="project" value="TreeGrafter"/>
</dbReference>
<dbReference type="EMBL" id="QEAN01000120">
    <property type="protein sequence ID" value="TPX47235.1"/>
    <property type="molecule type" value="Genomic_DNA"/>
</dbReference>
<feature type="domain" description="Aldehyde dehydrogenase" evidence="8">
    <location>
        <begin position="16"/>
        <end position="445"/>
    </location>
</feature>
<dbReference type="VEuPathDB" id="FungiDB:SeMB42_g03403"/>
<dbReference type="Proteomes" id="UP000317494">
    <property type="component" value="Unassembled WGS sequence"/>
</dbReference>
<evidence type="ECO:0000313" key="9">
    <source>
        <dbReference type="EMBL" id="TPX42069.1"/>
    </source>
</evidence>
<dbReference type="PROSITE" id="PS00070">
    <property type="entry name" value="ALDEHYDE_DEHYDR_CYS"/>
    <property type="match status" value="1"/>
</dbReference>
<dbReference type="Pfam" id="PF00171">
    <property type="entry name" value="Aldedh"/>
    <property type="match status" value="1"/>
</dbReference>
<sequence>MAASLDPALTYTPLPEIPKIVSKARQVFESNLTLPISFRKAQLRALHRCVVDNTDAFAQAVHKDLGKPPTEVQLAEIAGLLKEAAEMHDKLDTLAKDEYVKVDLINAYDKVHIANQPYGVATIISPWNYPVVLALSPLIGAIAAGCVSVIKPSEVTPHTAAILGQVVPEYVDSRIVYFVQGAVAETTALLAERSDVILYTGNTAVGKIVMSAAAKYLTPVILELGGKSPVILCEDSDLSIAARRIMWGKVLNAGQTCIAPDYVLCPSSIRDTFVSECAKAVNDFLGKDHESSPDMTKIVNKHHFARLSKLLHRQEGVSTSKIAFGGKLDENTRWMQPTVVVGVKAEDPLMEGEIFGPILPIVDCGSVDEAIKFVNDRERPLALYVFTKNQKIIDRVKRSTYSGGFLANDVIMHQVPTELPFGGIGPSGMGAYTGKSSYYAFTHRKGSMIKAQAMEATNSLRYPPYTENKRKILAFLLSAKPTTDTEKFLKLAVYYLTLTSVAFLAYKVCGRDWKNLLLSVVDVSKY</sequence>
<dbReference type="InterPro" id="IPR016160">
    <property type="entry name" value="Ald_DH_CS_CYS"/>
</dbReference>
<evidence type="ECO:0000256" key="1">
    <source>
        <dbReference type="ARBA" id="ARBA00009986"/>
    </source>
</evidence>
<evidence type="ECO:0000313" key="11">
    <source>
        <dbReference type="Proteomes" id="UP000317494"/>
    </source>
</evidence>
<feature type="active site" evidence="5">
    <location>
        <position position="257"/>
    </location>
</feature>
<comment type="caution">
    <text evidence="9">The sequence shown here is derived from an EMBL/GenBank/DDBJ whole genome shotgun (WGS) entry which is preliminary data.</text>
</comment>
<dbReference type="GO" id="GO:0006081">
    <property type="term" value="P:aldehyde metabolic process"/>
    <property type="evidence" value="ECO:0007669"/>
    <property type="project" value="InterPro"/>
</dbReference>
<dbReference type="Proteomes" id="UP000320475">
    <property type="component" value="Unassembled WGS sequence"/>
</dbReference>
<proteinExistence type="inferred from homology"/>
<evidence type="ECO:0000256" key="3">
    <source>
        <dbReference type="ARBA" id="ARBA00023027"/>
    </source>
</evidence>
<evidence type="ECO:0000313" key="10">
    <source>
        <dbReference type="EMBL" id="TPX47235.1"/>
    </source>
</evidence>
<dbReference type="InterPro" id="IPR015590">
    <property type="entry name" value="Aldehyde_DH_dom"/>
</dbReference>
<dbReference type="PANTHER" id="PTHR43570">
    <property type="entry name" value="ALDEHYDE DEHYDROGENASE"/>
    <property type="match status" value="1"/>
</dbReference>
<dbReference type="InterPro" id="IPR016161">
    <property type="entry name" value="Ald_DH/histidinol_DH"/>
</dbReference>
<dbReference type="PIRSF" id="PIRSF036492">
    <property type="entry name" value="ALDH"/>
    <property type="match status" value="1"/>
</dbReference>
<evidence type="ECO:0000256" key="2">
    <source>
        <dbReference type="ARBA" id="ARBA00023002"/>
    </source>
</evidence>
<keyword evidence="3" id="KW-0520">NAD</keyword>
<dbReference type="EMBL" id="QEAM01000288">
    <property type="protein sequence ID" value="TPX42069.1"/>
    <property type="molecule type" value="Genomic_DNA"/>
</dbReference>
<dbReference type="STRING" id="286115.A0A507CSE7"/>
<dbReference type="InterPro" id="IPR016162">
    <property type="entry name" value="Ald_DH_N"/>
</dbReference>
<dbReference type="FunFam" id="3.40.309.10:FF:000003">
    <property type="entry name" value="Aldehyde dehydrogenase"/>
    <property type="match status" value="1"/>
</dbReference>
<dbReference type="Gene3D" id="3.40.605.10">
    <property type="entry name" value="Aldehyde Dehydrogenase, Chain A, domain 1"/>
    <property type="match status" value="1"/>
</dbReference>
<dbReference type="Gene3D" id="3.40.309.10">
    <property type="entry name" value="Aldehyde Dehydrogenase, Chain A, domain 2"/>
    <property type="match status" value="1"/>
</dbReference>
<gene>
    <name evidence="9" type="ORF">SeLEV6574_g05784</name>
    <name evidence="10" type="ORF">SeMB42_g03403</name>
</gene>
<dbReference type="FunFam" id="3.40.605.10:FF:000004">
    <property type="entry name" value="Aldehyde dehydrogenase"/>
    <property type="match status" value="1"/>
</dbReference>
<reference evidence="11 12" key="1">
    <citation type="journal article" date="2019" name="Sci. Rep.">
        <title>Comparative genomics of chytrid fungi reveal insights into the obligate biotrophic and pathogenic lifestyle of Synchytrium endobioticum.</title>
        <authorList>
            <person name="van de Vossenberg B.T.L.H."/>
            <person name="Warris S."/>
            <person name="Nguyen H.D.T."/>
            <person name="van Gent-Pelzer M.P.E."/>
            <person name="Joly D.L."/>
            <person name="van de Geest H.C."/>
            <person name="Bonants P.J.M."/>
            <person name="Smith D.S."/>
            <person name="Levesque C.A."/>
            <person name="van der Lee T.A.J."/>
        </authorList>
    </citation>
    <scope>NUCLEOTIDE SEQUENCE [LARGE SCALE GENOMIC DNA]</scope>
    <source>
        <strain evidence="9 12">LEV6574</strain>
        <strain evidence="10 11">MB42</strain>
    </source>
</reference>
<dbReference type="GO" id="GO:0004029">
    <property type="term" value="F:aldehyde dehydrogenase (NAD+) activity"/>
    <property type="evidence" value="ECO:0007669"/>
    <property type="project" value="TreeGrafter"/>
</dbReference>
<keyword evidence="11" id="KW-1185">Reference proteome</keyword>
<evidence type="ECO:0000313" key="12">
    <source>
        <dbReference type="Proteomes" id="UP000320475"/>
    </source>
</evidence>
<dbReference type="PANTHER" id="PTHR43570:SF16">
    <property type="entry name" value="ALDEHYDE DEHYDROGENASE TYPE III, ISOFORM Q"/>
    <property type="match status" value="1"/>
</dbReference>
<organism evidence="9 12">
    <name type="scientific">Synchytrium endobioticum</name>
    <dbReference type="NCBI Taxonomy" id="286115"/>
    <lineage>
        <taxon>Eukaryota</taxon>
        <taxon>Fungi</taxon>
        <taxon>Fungi incertae sedis</taxon>
        <taxon>Chytridiomycota</taxon>
        <taxon>Chytridiomycota incertae sedis</taxon>
        <taxon>Chytridiomycetes</taxon>
        <taxon>Synchytriales</taxon>
        <taxon>Synchytriaceae</taxon>
        <taxon>Synchytrium</taxon>
    </lineage>
</organism>
<evidence type="ECO:0000256" key="4">
    <source>
        <dbReference type="PIRNR" id="PIRNR036492"/>
    </source>
</evidence>
<dbReference type="OrthoDB" id="440325at2759"/>
<feature type="active site" evidence="5 6">
    <location>
        <position position="223"/>
    </location>
</feature>
<name>A0A507CSE7_9FUNG</name>